<keyword evidence="3" id="KW-0804">Transcription</keyword>
<dbReference type="Pfam" id="PF02362">
    <property type="entry name" value="B3"/>
    <property type="match status" value="1"/>
</dbReference>
<dbReference type="InterPro" id="IPR015300">
    <property type="entry name" value="DNA-bd_pseudobarrel_sf"/>
</dbReference>
<dbReference type="InterPro" id="IPR003340">
    <property type="entry name" value="B3_DNA-bd"/>
</dbReference>
<dbReference type="KEGG" id="ppp:112273937"/>
<organism evidence="7">
    <name type="scientific">Physcomitrium patens</name>
    <name type="common">Spreading-leaved earth moss</name>
    <name type="synonym">Physcomitrella patens</name>
    <dbReference type="NCBI Taxonomy" id="3218"/>
    <lineage>
        <taxon>Eukaryota</taxon>
        <taxon>Viridiplantae</taxon>
        <taxon>Streptophyta</taxon>
        <taxon>Embryophyta</taxon>
        <taxon>Bryophyta</taxon>
        <taxon>Bryophytina</taxon>
        <taxon>Bryopsida</taxon>
        <taxon>Funariidae</taxon>
        <taxon>Funariales</taxon>
        <taxon>Funariaceae</taxon>
        <taxon>Physcomitrium</taxon>
    </lineage>
</organism>
<protein>
    <recommendedName>
        <fullName evidence="6">TF-B3 domain-containing protein</fullName>
    </recommendedName>
</protein>
<dbReference type="EnsemblPlants" id="Pp3c21_4760V3.1">
    <property type="protein sequence ID" value="Pp3c21_4760V3.1"/>
    <property type="gene ID" value="Pp3c21_4760"/>
</dbReference>
<dbReference type="Gene3D" id="2.40.330.10">
    <property type="entry name" value="DNA-binding pseudobarrel domain"/>
    <property type="match status" value="1"/>
</dbReference>
<dbReference type="PANTHER" id="PTHR31391">
    <property type="entry name" value="B3 DOMAIN-CONTAINING PROTEIN OS11G0197600-RELATED"/>
    <property type="match status" value="1"/>
</dbReference>
<dbReference type="Proteomes" id="UP000006727">
    <property type="component" value="Chromosome 21"/>
</dbReference>
<dbReference type="RefSeq" id="XP_024358780.1">
    <property type="nucleotide sequence ID" value="XM_024503012.2"/>
</dbReference>
<feature type="region of interest" description="Disordered" evidence="5">
    <location>
        <begin position="577"/>
        <end position="613"/>
    </location>
</feature>
<reference evidence="7 10" key="1">
    <citation type="journal article" date="2008" name="Science">
        <title>The Physcomitrella genome reveals evolutionary insights into the conquest of land by plants.</title>
        <authorList>
            <person name="Rensing S."/>
            <person name="Lang D."/>
            <person name="Zimmer A."/>
            <person name="Terry A."/>
            <person name="Salamov A."/>
            <person name="Shapiro H."/>
            <person name="Nishiyama T."/>
            <person name="Perroud P.-F."/>
            <person name="Lindquist E."/>
            <person name="Kamisugi Y."/>
            <person name="Tanahashi T."/>
            <person name="Sakakibara K."/>
            <person name="Fujita T."/>
            <person name="Oishi K."/>
            <person name="Shin-I T."/>
            <person name="Kuroki Y."/>
            <person name="Toyoda A."/>
            <person name="Suzuki Y."/>
            <person name="Hashimoto A."/>
            <person name="Yamaguchi K."/>
            <person name="Sugano A."/>
            <person name="Kohara Y."/>
            <person name="Fujiyama A."/>
            <person name="Anterola A."/>
            <person name="Aoki S."/>
            <person name="Ashton N."/>
            <person name="Barbazuk W.B."/>
            <person name="Barker E."/>
            <person name="Bennetzen J."/>
            <person name="Bezanilla M."/>
            <person name="Blankenship R."/>
            <person name="Cho S.H."/>
            <person name="Dutcher S."/>
            <person name="Estelle M."/>
            <person name="Fawcett J.A."/>
            <person name="Gundlach H."/>
            <person name="Hanada K."/>
            <person name="Heyl A."/>
            <person name="Hicks K.A."/>
            <person name="Hugh J."/>
            <person name="Lohr M."/>
            <person name="Mayer K."/>
            <person name="Melkozernov A."/>
            <person name="Murata T."/>
            <person name="Nelson D."/>
            <person name="Pils B."/>
            <person name="Prigge M."/>
            <person name="Reiss B."/>
            <person name="Renner T."/>
            <person name="Rombauts S."/>
            <person name="Rushton P."/>
            <person name="Sanderfoot A."/>
            <person name="Schween G."/>
            <person name="Shiu S.-H."/>
            <person name="Stueber K."/>
            <person name="Theodoulou F.L."/>
            <person name="Tu H."/>
            <person name="Van de Peer Y."/>
            <person name="Verrier P.J."/>
            <person name="Waters E."/>
            <person name="Wood A."/>
            <person name="Yang L."/>
            <person name="Cove D."/>
            <person name="Cuming A."/>
            <person name="Hasebe M."/>
            <person name="Lucas S."/>
            <person name="Mishler D.B."/>
            <person name="Reski R."/>
            <person name="Grigoriev I."/>
            <person name="Quatrano R.S."/>
            <person name="Boore J.L."/>
        </authorList>
    </citation>
    <scope>NUCLEOTIDE SEQUENCE [LARGE SCALE GENOMIC DNA]</scope>
    <source>
        <strain evidence="8 10">cv. Gransden 2004</strain>
    </source>
</reference>
<reference evidence="7 10" key="2">
    <citation type="journal article" date="2018" name="Plant J.">
        <title>The Physcomitrella patens chromosome-scale assembly reveals moss genome structure and evolution.</title>
        <authorList>
            <person name="Lang D."/>
            <person name="Ullrich K.K."/>
            <person name="Murat F."/>
            <person name="Fuchs J."/>
            <person name="Jenkins J."/>
            <person name="Haas F.B."/>
            <person name="Piednoel M."/>
            <person name="Gundlach H."/>
            <person name="Van Bel M."/>
            <person name="Meyberg R."/>
            <person name="Vives C."/>
            <person name="Morata J."/>
            <person name="Symeonidi A."/>
            <person name="Hiss M."/>
            <person name="Muchero W."/>
            <person name="Kamisugi Y."/>
            <person name="Saleh O."/>
            <person name="Blanc G."/>
            <person name="Decker E.L."/>
            <person name="van Gessel N."/>
            <person name="Grimwood J."/>
            <person name="Hayes R.D."/>
            <person name="Graham S.W."/>
            <person name="Gunter L.E."/>
            <person name="McDaniel S.F."/>
            <person name="Hoernstein S.N.W."/>
            <person name="Larsson A."/>
            <person name="Li F.W."/>
            <person name="Perroud P.F."/>
            <person name="Phillips J."/>
            <person name="Ranjan P."/>
            <person name="Rokshar D.S."/>
            <person name="Rothfels C.J."/>
            <person name="Schneider L."/>
            <person name="Shu S."/>
            <person name="Stevenson D.W."/>
            <person name="Thummler F."/>
            <person name="Tillich M."/>
            <person name="Villarreal Aguilar J.C."/>
            <person name="Widiez T."/>
            <person name="Wong G.K."/>
            <person name="Wymore A."/>
            <person name="Zhang Y."/>
            <person name="Zimmer A.D."/>
            <person name="Quatrano R.S."/>
            <person name="Mayer K.F.X."/>
            <person name="Goodstein D."/>
            <person name="Casacuberta J.M."/>
            <person name="Vandepoele K."/>
            <person name="Reski R."/>
            <person name="Cuming A.C."/>
            <person name="Tuskan G.A."/>
            <person name="Maumus F."/>
            <person name="Salse J."/>
            <person name="Schmutz J."/>
            <person name="Rensing S.A."/>
        </authorList>
    </citation>
    <scope>NUCLEOTIDE SEQUENCE [LARGE SCALE GENOMIC DNA]</scope>
    <source>
        <strain evidence="8 10">cv. Gransden 2004</strain>
    </source>
</reference>
<feature type="domain" description="TF-B3" evidence="6">
    <location>
        <begin position="73"/>
        <end position="172"/>
    </location>
</feature>
<evidence type="ECO:0000256" key="2">
    <source>
        <dbReference type="ARBA" id="ARBA00023125"/>
    </source>
</evidence>
<dbReference type="PaxDb" id="3218-PP1S27_190V6.1"/>
<dbReference type="PROSITE" id="PS50863">
    <property type="entry name" value="B3"/>
    <property type="match status" value="1"/>
</dbReference>
<reference evidence="8" key="3">
    <citation type="submission" date="2020-12" db="UniProtKB">
        <authorList>
            <consortium name="EnsemblPlants"/>
        </authorList>
    </citation>
    <scope>IDENTIFICATION</scope>
</reference>
<keyword evidence="1" id="KW-0805">Transcription regulation</keyword>
<dbReference type="GO" id="GO:0003677">
    <property type="term" value="F:DNA binding"/>
    <property type="evidence" value="ECO:0007669"/>
    <property type="project" value="UniProtKB-KW"/>
</dbReference>
<evidence type="ECO:0000313" key="8">
    <source>
        <dbReference type="EnsemblPlants" id="Pp3c21_4760V3.1"/>
    </source>
</evidence>
<evidence type="ECO:0000256" key="4">
    <source>
        <dbReference type="ARBA" id="ARBA00023242"/>
    </source>
</evidence>
<gene>
    <name evidence="9" type="primary">LOC112273937</name>
    <name evidence="7" type="ORF">PHYPA_025729</name>
</gene>
<sequence length="1020" mass="113246">MEVAVDVDATEYPGYISCMFCTARCFKLHASHGAVKASSKVCAGSGSSRSRESLQAGAQKNSSNRKHRAPFFVKTVKITTVRKKNCELHLPAFFFKDYGDMFQKFVLLQGPSGQVWPVNLCVSCGSTTGRPTVRFSRGWKEFAHDHHLELGDKLIFTLASFSRFSVQVFDPLGKKKQTSSTAVSGWSFRREDLMDDEISRKKKSIFVNWQNKIVRESTPVLGGNDVSKKSAVAGNGHASRMAMLCRHLKQENKKMEKRNALIAKFRTRSQEKSIPLSLLGQKVSLGSGSASSSDSDGSFYLNDEQDYDTKLLDWEPLEIASPSRIWPLAFNSNDSSTAIVTAQQQNSVVDSRTQPVNLSRTSSPSSPTSSKFHGGLENSEQGQCRSNIVDRLEDEKDLLQACWKRNLKSTTSTAWPSGEMRHDVQPSPRSHVFNVRPISALEGPHEIDAVCTPLSPTLSLSHYLESSSPEAVQSRHGPESRQLQQRFSFSNQDLAVRNHSDYRGHRTRDCSDNSGSVSEDLTLQSIHAQSAKIPIGGISNSSNRSSVTIEKCTHWSRIPLENRQVRLFDSAHGIKSSRVKETNVPSSKNLSSDLELRTQSSSKMPLNSLKPTSSRNDLSLAYFLNQPRPNARRQSHGEERIAADQFTGGTCTDAKGSISQREVDHVVTTMGPSLQKTQKIVSFTDALPSGAVSLQNPLDVRSSDKSNVCRNETTLRVEKAGQMQRPAELPETKTARCCANENFNICTTSSESKENIPTEIPASIGPLVVFNSSARVENFPNEVDRFQQKELGLTSKRGGKENIKSSTKRNRTENRVAPLVLTDHNRNPHHQKMTTITNVCANSPTKENKPALPHRKDVGITEYLEQKRIARKTRPRLKKKPTPGVSNVAVSQIKAVFTTEDIKPFVNASSNFQLDSSSRIRSQINASNSRKTTPMEEKVQKLGGTFGGMERAQTSHMKSSIGNRCDLVELDSIASEDNEDSAGGDIFEVEESWDTWREIIRQRDAASSHHLRTPVRLKPR</sequence>
<evidence type="ECO:0000313" key="10">
    <source>
        <dbReference type="Proteomes" id="UP000006727"/>
    </source>
</evidence>
<name>A0A2K1IQR7_PHYPA</name>
<evidence type="ECO:0000256" key="3">
    <source>
        <dbReference type="ARBA" id="ARBA00023163"/>
    </source>
</evidence>
<feature type="region of interest" description="Disordered" evidence="5">
    <location>
        <begin position="343"/>
        <end position="383"/>
    </location>
</feature>
<feature type="compositionally biased region" description="Low complexity" evidence="5">
    <location>
        <begin position="359"/>
        <end position="370"/>
    </location>
</feature>
<keyword evidence="4" id="KW-0539">Nucleus</keyword>
<keyword evidence="10" id="KW-1185">Reference proteome</keyword>
<evidence type="ECO:0000256" key="1">
    <source>
        <dbReference type="ARBA" id="ARBA00023015"/>
    </source>
</evidence>
<dbReference type="OrthoDB" id="590488at2759"/>
<feature type="compositionally biased region" description="Polar residues" evidence="5">
    <location>
        <begin position="583"/>
        <end position="613"/>
    </location>
</feature>
<dbReference type="EMBL" id="ABEU02000021">
    <property type="protein sequence ID" value="PNR31608.1"/>
    <property type="molecule type" value="Genomic_DNA"/>
</dbReference>
<evidence type="ECO:0000313" key="9">
    <source>
        <dbReference type="EnsemblPlants" id="Pp3c21_4764V3.1"/>
    </source>
</evidence>
<dbReference type="CDD" id="cd10017">
    <property type="entry name" value="B3_DNA"/>
    <property type="match status" value="1"/>
</dbReference>
<dbReference type="PANTHER" id="PTHR31391:SF157">
    <property type="entry name" value="B3 DOMAIN-CONTAINING PROTEIN REM16"/>
    <property type="match status" value="1"/>
</dbReference>
<dbReference type="InterPro" id="IPR044837">
    <property type="entry name" value="REM16-like"/>
</dbReference>
<dbReference type="AlphaFoldDB" id="A0A2K1IQR7"/>
<keyword evidence="2" id="KW-0238">DNA-binding</keyword>
<feature type="region of interest" description="Disordered" evidence="5">
    <location>
        <begin position="41"/>
        <end position="65"/>
    </location>
</feature>
<evidence type="ECO:0000256" key="5">
    <source>
        <dbReference type="SAM" id="MobiDB-lite"/>
    </source>
</evidence>
<accession>A0A2K1IQR7</accession>
<evidence type="ECO:0000259" key="6">
    <source>
        <dbReference type="PROSITE" id="PS50863"/>
    </source>
</evidence>
<dbReference type="SUPFAM" id="SSF101936">
    <property type="entry name" value="DNA-binding pseudobarrel domain"/>
    <property type="match status" value="1"/>
</dbReference>
<evidence type="ECO:0000313" key="7">
    <source>
        <dbReference type="EMBL" id="PNR31608.1"/>
    </source>
</evidence>
<dbReference type="SMART" id="SM01019">
    <property type="entry name" value="B3"/>
    <property type="match status" value="1"/>
</dbReference>
<feature type="compositionally biased region" description="Polar residues" evidence="5">
    <location>
        <begin position="343"/>
        <end position="358"/>
    </location>
</feature>
<dbReference type="EnsemblPlants" id="Pp3c21_4764V3.1">
    <property type="protein sequence ID" value="Pp3c21_4764V3.1"/>
    <property type="gene ID" value="Pp3c21_4764"/>
</dbReference>
<dbReference type="Gramene" id="Pp3c21_4760V3.1">
    <property type="protein sequence ID" value="Pp3c21_4760V3.1"/>
    <property type="gene ID" value="Pp3c21_4760"/>
</dbReference>
<proteinExistence type="predicted"/>
<dbReference type="Gramene" id="Pp3c21_4764V3.1">
    <property type="protein sequence ID" value="Pp3c21_4764V3.1"/>
    <property type="gene ID" value="Pp3c21_4764"/>
</dbReference>
<dbReference type="GeneID" id="112273937"/>